<dbReference type="InterPro" id="IPR051604">
    <property type="entry name" value="Ergot_Alk_Oxidoreductase"/>
</dbReference>
<keyword evidence="2" id="KW-1185">Reference proteome</keyword>
<name>A0ABQ3L6B2_9PSEU</name>
<proteinExistence type="predicted"/>
<evidence type="ECO:0000313" key="1">
    <source>
        <dbReference type="EMBL" id="GHH05688.1"/>
    </source>
</evidence>
<dbReference type="Gene3D" id="3.90.25.10">
    <property type="entry name" value="UDP-galactose 4-epimerase, domain 1"/>
    <property type="match status" value="1"/>
</dbReference>
<sequence length="287" mass="30733">MFRLIPGRLTSAMTNTKNNETVLVLGATGKTGSRVAQRLTDLGITVRKASRPVFDWNDRSTWTTAVTGVGAAYVTYYPDLAFPGAAEAIRDFSALAVEHGVRRLVLLSGRGEEEAVVSEQGVRDSGAEWTVVRASWFAQNFSEHFLLEPVLAGEIVLPAGQVTEPFIDVEDIVDVVVTALTTDGHHGAVYELTGPRLLGFADAAAEIGKAAGRDVRYVPVSPAEFAAGAAEQGVPEEEIEGLTDLFTRVLDGRNESLTGDVEKVLGRPARDFSDYAAKAAATGVWNR</sequence>
<protein>
    <submittedName>
        <fullName evidence="1">NmrA family transcriptional regulator</fullName>
    </submittedName>
</protein>
<accession>A0ABQ3L6B2</accession>
<organism evidence="1 2">
    <name type="scientific">Amycolatopsis oliviviridis</name>
    <dbReference type="NCBI Taxonomy" id="1471590"/>
    <lineage>
        <taxon>Bacteria</taxon>
        <taxon>Bacillati</taxon>
        <taxon>Actinomycetota</taxon>
        <taxon>Actinomycetes</taxon>
        <taxon>Pseudonocardiales</taxon>
        <taxon>Pseudonocardiaceae</taxon>
        <taxon>Amycolatopsis</taxon>
    </lineage>
</organism>
<dbReference type="PANTHER" id="PTHR43162">
    <property type="match status" value="1"/>
</dbReference>
<dbReference type="PANTHER" id="PTHR43162:SF1">
    <property type="entry name" value="PRESTALK A DIFFERENTIATION PROTEIN A"/>
    <property type="match status" value="1"/>
</dbReference>
<dbReference type="InterPro" id="IPR036291">
    <property type="entry name" value="NAD(P)-bd_dom_sf"/>
</dbReference>
<reference evidence="2" key="1">
    <citation type="journal article" date="2019" name="Int. J. Syst. Evol. Microbiol.">
        <title>The Global Catalogue of Microorganisms (GCM) 10K type strain sequencing project: providing services to taxonomists for standard genome sequencing and annotation.</title>
        <authorList>
            <consortium name="The Broad Institute Genomics Platform"/>
            <consortium name="The Broad Institute Genome Sequencing Center for Infectious Disease"/>
            <person name="Wu L."/>
            <person name="Ma J."/>
        </authorList>
    </citation>
    <scope>NUCLEOTIDE SEQUENCE [LARGE SCALE GENOMIC DNA]</scope>
    <source>
        <strain evidence="2">CGMCC 4.7683</strain>
    </source>
</reference>
<gene>
    <name evidence="1" type="ORF">GCM10017790_09980</name>
</gene>
<dbReference type="SUPFAM" id="SSF51735">
    <property type="entry name" value="NAD(P)-binding Rossmann-fold domains"/>
    <property type="match status" value="1"/>
</dbReference>
<evidence type="ECO:0000313" key="2">
    <source>
        <dbReference type="Proteomes" id="UP000635387"/>
    </source>
</evidence>
<dbReference type="Gene3D" id="3.40.50.720">
    <property type="entry name" value="NAD(P)-binding Rossmann-like Domain"/>
    <property type="match status" value="1"/>
</dbReference>
<comment type="caution">
    <text evidence="1">The sequence shown here is derived from an EMBL/GenBank/DDBJ whole genome shotgun (WGS) entry which is preliminary data.</text>
</comment>
<dbReference type="EMBL" id="BNAY01000001">
    <property type="protein sequence ID" value="GHH05688.1"/>
    <property type="molecule type" value="Genomic_DNA"/>
</dbReference>
<dbReference type="Proteomes" id="UP000635387">
    <property type="component" value="Unassembled WGS sequence"/>
</dbReference>